<proteinExistence type="predicted"/>
<reference evidence="1 2" key="1">
    <citation type="journal article" date="2019" name="Int. J. Syst. Evol. Microbiol.">
        <title>The Global Catalogue of Microorganisms (GCM) 10K type strain sequencing project: providing services to taxonomists for standard genome sequencing and annotation.</title>
        <authorList>
            <consortium name="The Broad Institute Genomics Platform"/>
            <consortium name="The Broad Institute Genome Sequencing Center for Infectious Disease"/>
            <person name="Wu L."/>
            <person name="Ma J."/>
        </authorList>
    </citation>
    <scope>NUCLEOTIDE SEQUENCE [LARGE SCALE GENOMIC DNA]</scope>
    <source>
        <strain evidence="1 2">JCM 10649</strain>
    </source>
</reference>
<gene>
    <name evidence="1" type="ORF">GCM10009544_01860</name>
</gene>
<sequence>MSAQKTGDIILRGRTQVRATRVFSPRDGRSRLEKTTEGTGTLAGTEILIQSTAELVEIGPDSYTATSTAVLTAKEGGDIVLSSACGAAHREAGAQKLIWRGHLALSTRSSRFADLDGALVAFVSHLSDSGELTVEGTKWR</sequence>
<dbReference type="EMBL" id="BAAAHB010000001">
    <property type="protein sequence ID" value="GAA0442735.1"/>
    <property type="molecule type" value="Genomic_DNA"/>
</dbReference>
<evidence type="ECO:0000313" key="2">
    <source>
        <dbReference type="Proteomes" id="UP001499895"/>
    </source>
</evidence>
<evidence type="ECO:0000313" key="1">
    <source>
        <dbReference type="EMBL" id="GAA0442735.1"/>
    </source>
</evidence>
<accession>A0ABN0ZCK9</accession>
<protein>
    <submittedName>
        <fullName evidence="1">Uncharacterized protein</fullName>
    </submittedName>
</protein>
<organism evidence="1 2">
    <name type="scientific">Streptomyces stramineus</name>
    <dbReference type="NCBI Taxonomy" id="173861"/>
    <lineage>
        <taxon>Bacteria</taxon>
        <taxon>Bacillati</taxon>
        <taxon>Actinomycetota</taxon>
        <taxon>Actinomycetes</taxon>
        <taxon>Kitasatosporales</taxon>
        <taxon>Streptomycetaceae</taxon>
        <taxon>Streptomyces</taxon>
    </lineage>
</organism>
<keyword evidence="2" id="KW-1185">Reference proteome</keyword>
<name>A0ABN0ZCK9_9ACTN</name>
<dbReference type="Proteomes" id="UP001499895">
    <property type="component" value="Unassembled WGS sequence"/>
</dbReference>
<dbReference type="RefSeq" id="WP_344083843.1">
    <property type="nucleotide sequence ID" value="NZ_BAAAHB010000001.1"/>
</dbReference>
<comment type="caution">
    <text evidence="1">The sequence shown here is derived from an EMBL/GenBank/DDBJ whole genome shotgun (WGS) entry which is preliminary data.</text>
</comment>